<gene>
    <name evidence="1" type="ORF">SAMN02745110_01167</name>
</gene>
<protein>
    <submittedName>
        <fullName evidence="1">Uncharacterized protein</fullName>
    </submittedName>
</protein>
<reference evidence="1 2" key="1">
    <citation type="submission" date="2017-02" db="EMBL/GenBank/DDBJ databases">
        <authorList>
            <person name="Peterson S.W."/>
        </authorList>
    </citation>
    <scope>NUCLEOTIDE SEQUENCE [LARGE SCALE GENOMIC DNA]</scope>
    <source>
        <strain evidence="1 2">ATCC 17233</strain>
    </source>
</reference>
<proteinExistence type="predicted"/>
<dbReference type="RefSeq" id="WP_078787015.1">
    <property type="nucleotide sequence ID" value="NZ_FMTO01000006.1"/>
</dbReference>
<dbReference type="AlphaFoldDB" id="A0A1T4MDR5"/>
<evidence type="ECO:0000313" key="2">
    <source>
        <dbReference type="Proteomes" id="UP000189857"/>
    </source>
</evidence>
<evidence type="ECO:0000313" key="1">
    <source>
        <dbReference type="EMBL" id="SJZ64996.1"/>
    </source>
</evidence>
<organism evidence="1 2">
    <name type="scientific">Eubacterium ruminantium</name>
    <dbReference type="NCBI Taxonomy" id="42322"/>
    <lineage>
        <taxon>Bacteria</taxon>
        <taxon>Bacillati</taxon>
        <taxon>Bacillota</taxon>
        <taxon>Clostridia</taxon>
        <taxon>Eubacteriales</taxon>
        <taxon>Eubacteriaceae</taxon>
        <taxon>Eubacterium</taxon>
    </lineage>
</organism>
<accession>A0A1T4MDR5</accession>
<keyword evidence="2" id="KW-1185">Reference proteome</keyword>
<dbReference type="EMBL" id="FUXA01000007">
    <property type="protein sequence ID" value="SJZ64996.1"/>
    <property type="molecule type" value="Genomic_DNA"/>
</dbReference>
<dbReference type="Proteomes" id="UP000189857">
    <property type="component" value="Unassembled WGS sequence"/>
</dbReference>
<sequence length="109" mass="12570">MADEIVRFDELPSIKRGYIEGLKYYYSIIQLNQKSIAEYKDISQSIKQFGYELEKLNQNANAASVEALSIINEDFYPNGKMHSVFKALKLEVALDGISECLMYLKKKTY</sequence>
<dbReference type="OrthoDB" id="2050131at2"/>
<name>A0A1T4MDR5_9FIRM</name>